<organism evidence="1 2">
    <name type="scientific">Halosquirtibacter laminarini</name>
    <dbReference type="NCBI Taxonomy" id="3374600"/>
    <lineage>
        <taxon>Bacteria</taxon>
        <taxon>Pseudomonadati</taxon>
        <taxon>Bacteroidota</taxon>
        <taxon>Bacteroidia</taxon>
        <taxon>Marinilabiliales</taxon>
        <taxon>Prolixibacteraceae</taxon>
        <taxon>Halosquirtibacter</taxon>
    </lineage>
</organism>
<name>A0AC61NNV9_9BACT</name>
<proteinExistence type="predicted"/>
<accession>A0AC61NNV9</accession>
<dbReference type="Proteomes" id="UP000826212">
    <property type="component" value="Chromosome"/>
</dbReference>
<gene>
    <name evidence="1" type="ORF">K4L44_05170</name>
</gene>
<evidence type="ECO:0000313" key="1">
    <source>
        <dbReference type="EMBL" id="QZE15227.1"/>
    </source>
</evidence>
<reference evidence="1" key="1">
    <citation type="submission" date="2021-08" db="EMBL/GenBank/DDBJ databases">
        <title>Novel anaerobic bacterium isolated from sea squirt in East Sea, Republic of Korea.</title>
        <authorList>
            <person name="Nguyen T.H."/>
            <person name="Li Z."/>
            <person name="Lee Y.-J."/>
            <person name="Ko J."/>
            <person name="Kim S.-G."/>
        </authorList>
    </citation>
    <scope>NUCLEOTIDE SEQUENCE</scope>
    <source>
        <strain evidence="1">KCTC 25031</strain>
    </source>
</reference>
<sequence>MNKFLLFSLIALCGFSTKAQEPKENNNLILNPSFEETVRTSMTHGGWKLRRATGWKADLSIVSDKKYVTHGAQGLSYKVTTKGTKNITHQIALGRQFKPELFDVTKDYDLQFDMGTDVEATYEIGIVYHLFSKRPALSIVVLKDQKSVPGKMTTMKFKVELSKLGIDPADFKDVEIWIRMAFDSNIGKTFYFDNFYFYTGSFPTAVQDYWKSELKVYPNPTSELLYLQSESPIQNVEVFNILGTKVMSVDHYQEAGMNISSLDKGQYFLRAKTAKGTVSHKFIVK</sequence>
<dbReference type="EMBL" id="CP081303">
    <property type="protein sequence ID" value="QZE15227.1"/>
    <property type="molecule type" value="Genomic_DNA"/>
</dbReference>
<protein>
    <submittedName>
        <fullName evidence="1">T9SS type A sorting domain-containing protein</fullName>
    </submittedName>
</protein>
<keyword evidence="2" id="KW-1185">Reference proteome</keyword>
<evidence type="ECO:0000313" key="2">
    <source>
        <dbReference type="Proteomes" id="UP000826212"/>
    </source>
</evidence>